<feature type="non-terminal residue" evidence="2">
    <location>
        <position position="275"/>
    </location>
</feature>
<evidence type="ECO:0000256" key="1">
    <source>
        <dbReference type="SAM" id="MobiDB-lite"/>
    </source>
</evidence>
<reference evidence="2 3" key="1">
    <citation type="submission" date="2018-04" db="EMBL/GenBank/DDBJ databases">
        <authorList>
            <person name="Vogel A."/>
        </authorList>
    </citation>
    <scope>NUCLEOTIDE SEQUENCE [LARGE SCALE GENOMIC DNA]</scope>
</reference>
<dbReference type="Proteomes" id="UP000595140">
    <property type="component" value="Unassembled WGS sequence"/>
</dbReference>
<proteinExistence type="predicted"/>
<dbReference type="OrthoDB" id="1939300at2759"/>
<feature type="region of interest" description="Disordered" evidence="1">
    <location>
        <begin position="1"/>
        <end position="78"/>
    </location>
</feature>
<evidence type="ECO:0000313" key="2">
    <source>
        <dbReference type="EMBL" id="VFQ98411.1"/>
    </source>
</evidence>
<dbReference type="InterPro" id="IPR040256">
    <property type="entry name" value="At4g02000-like"/>
</dbReference>
<feature type="compositionally biased region" description="Basic residues" evidence="1">
    <location>
        <begin position="8"/>
        <end position="23"/>
    </location>
</feature>
<dbReference type="PANTHER" id="PTHR31286:SF168">
    <property type="entry name" value="DUF4283 DOMAIN-CONTAINING PROTEIN"/>
    <property type="match status" value="1"/>
</dbReference>
<dbReference type="PANTHER" id="PTHR31286">
    <property type="entry name" value="GLYCINE-RICH CELL WALL STRUCTURAL PROTEIN 1.8-LIKE"/>
    <property type="match status" value="1"/>
</dbReference>
<sequence length="275" mass="30694">MGSGKAQSAKRTKKKLPRSPTKKRTGDDVMETPSLNTDIAMELPEKEKAPTASSTSKTSPPHAEDVPDTGDLFKGNRDPDQGMILKQYDVGEGVLHIPDSIIKPVEELRGFCLVGCFTGRFPGLKAVDAIVKSWNVSCRIIPHCKGWVILKFENDIDRMDVVGRERDKAYGKELRLKIPSHGFMFDFAEFTTLPVWVQLHNVPLQLWSEEGIGMLASKVGKPLRTDLVTKQQGKGGFCRVLVEVDFSKQPVTHFEVACMGKTYTQLVVFEEDPKY</sequence>
<dbReference type="AlphaFoldDB" id="A0A484NAH7"/>
<evidence type="ECO:0000313" key="3">
    <source>
        <dbReference type="Proteomes" id="UP000595140"/>
    </source>
</evidence>
<organism evidence="2 3">
    <name type="scientific">Cuscuta campestris</name>
    <dbReference type="NCBI Taxonomy" id="132261"/>
    <lineage>
        <taxon>Eukaryota</taxon>
        <taxon>Viridiplantae</taxon>
        <taxon>Streptophyta</taxon>
        <taxon>Embryophyta</taxon>
        <taxon>Tracheophyta</taxon>
        <taxon>Spermatophyta</taxon>
        <taxon>Magnoliopsida</taxon>
        <taxon>eudicotyledons</taxon>
        <taxon>Gunneridae</taxon>
        <taxon>Pentapetalae</taxon>
        <taxon>asterids</taxon>
        <taxon>lamiids</taxon>
        <taxon>Solanales</taxon>
        <taxon>Convolvulaceae</taxon>
        <taxon>Cuscuteae</taxon>
        <taxon>Cuscuta</taxon>
        <taxon>Cuscuta subgen. Grammica</taxon>
        <taxon>Cuscuta sect. Cleistogrammica</taxon>
    </lineage>
</organism>
<accession>A0A484NAH7</accession>
<gene>
    <name evidence="2" type="ORF">CCAM_LOCUS40187</name>
</gene>
<protein>
    <submittedName>
        <fullName evidence="2">Uncharacterized protein</fullName>
    </submittedName>
</protein>
<keyword evidence="3" id="KW-1185">Reference proteome</keyword>
<feature type="compositionally biased region" description="Low complexity" evidence="1">
    <location>
        <begin position="50"/>
        <end position="61"/>
    </location>
</feature>
<name>A0A484NAH7_9ASTE</name>
<dbReference type="EMBL" id="OOIL02006589">
    <property type="protein sequence ID" value="VFQ98411.1"/>
    <property type="molecule type" value="Genomic_DNA"/>
</dbReference>